<organism evidence="18">
    <name type="scientific">Xenopus laevis</name>
    <name type="common">African clawed frog</name>
    <dbReference type="NCBI Taxonomy" id="8355"/>
    <lineage>
        <taxon>Eukaryota</taxon>
        <taxon>Metazoa</taxon>
        <taxon>Chordata</taxon>
        <taxon>Craniata</taxon>
        <taxon>Vertebrata</taxon>
        <taxon>Euteleostomi</taxon>
        <taxon>Amphibia</taxon>
        <taxon>Batrachia</taxon>
        <taxon>Anura</taxon>
        <taxon>Pipoidea</taxon>
        <taxon>Pipidae</taxon>
        <taxon>Xenopodinae</taxon>
        <taxon>Xenopus</taxon>
        <taxon>Xenopus</taxon>
    </lineage>
</organism>
<evidence type="ECO:0000256" key="5">
    <source>
        <dbReference type="ARBA" id="ARBA00022692"/>
    </source>
</evidence>
<feature type="transmembrane region" description="Helical" evidence="14">
    <location>
        <begin position="254"/>
        <end position="274"/>
    </location>
</feature>
<evidence type="ECO:0000256" key="6">
    <source>
        <dbReference type="ARBA" id="ARBA00022729"/>
    </source>
</evidence>
<dbReference type="GO" id="GO:0009897">
    <property type="term" value="C:external side of plasma membrane"/>
    <property type="evidence" value="ECO:0000318"/>
    <property type="project" value="GO_Central"/>
</dbReference>
<dbReference type="AlphaFoldDB" id="A0A1L8EQ99"/>
<feature type="chain" id="PRO_5044562230" description="Interleukin-4 receptor subunit alpha" evidence="15">
    <location>
        <begin position="34"/>
        <end position="954"/>
    </location>
</feature>
<name>A0A1L8EQ99_XENLA</name>
<evidence type="ECO:0000256" key="10">
    <source>
        <dbReference type="ARBA" id="ARBA00023170"/>
    </source>
</evidence>
<dbReference type="Pfam" id="PF09238">
    <property type="entry name" value="IL4Ra_N"/>
    <property type="match status" value="1"/>
</dbReference>
<protein>
    <recommendedName>
        <fullName evidence="3">Interleukin-4 receptor subunit alpha</fullName>
    </recommendedName>
</protein>
<dbReference type="OMA" id="NHENDGC"/>
<dbReference type="InterPro" id="IPR003531">
    <property type="entry name" value="Hempt_rcpt_S_F1_CS"/>
</dbReference>
<comment type="subcellular location">
    <subcellularLocation>
        <location evidence="1">Membrane</location>
        <topology evidence="1">Single-pass type I membrane protein</topology>
    </subcellularLocation>
</comment>
<dbReference type="STRING" id="8355.A0A1L8EQ99"/>
<dbReference type="Gene3D" id="2.60.40.10">
    <property type="entry name" value="Immunoglobulins"/>
    <property type="match status" value="2"/>
</dbReference>
<dbReference type="InterPro" id="IPR036116">
    <property type="entry name" value="FN3_sf"/>
</dbReference>
<feature type="region of interest" description="Disordered" evidence="13">
    <location>
        <begin position="764"/>
        <end position="790"/>
    </location>
</feature>
<dbReference type="OrthoDB" id="9904009at2759"/>
<evidence type="ECO:0000256" key="9">
    <source>
        <dbReference type="ARBA" id="ARBA00023157"/>
    </source>
</evidence>
<evidence type="ECO:0000256" key="1">
    <source>
        <dbReference type="ARBA" id="ARBA00004479"/>
    </source>
</evidence>
<dbReference type="SUPFAM" id="SSF49265">
    <property type="entry name" value="Fibronectin type III"/>
    <property type="match status" value="2"/>
</dbReference>
<feature type="signal peptide" evidence="15">
    <location>
        <begin position="1"/>
        <end position="33"/>
    </location>
</feature>
<keyword evidence="5 14" id="KW-0812">Transmembrane</keyword>
<dbReference type="InterPro" id="IPR015319">
    <property type="entry name" value="IL-4_rcpt-alpha_N"/>
</dbReference>
<evidence type="ECO:0000256" key="2">
    <source>
        <dbReference type="ARBA" id="ARBA00008280"/>
    </source>
</evidence>
<dbReference type="InterPro" id="IPR013783">
    <property type="entry name" value="Ig-like_fold"/>
</dbReference>
<keyword evidence="11" id="KW-0325">Glycoprotein</keyword>
<evidence type="ECO:0000256" key="3">
    <source>
        <dbReference type="ARBA" id="ARBA00018975"/>
    </source>
</evidence>
<evidence type="ECO:0000259" key="16">
    <source>
        <dbReference type="PROSITE" id="PS50853"/>
    </source>
</evidence>
<dbReference type="PROSITE" id="PS50853">
    <property type="entry name" value="FN3"/>
    <property type="match status" value="1"/>
</dbReference>
<comment type="similarity">
    <text evidence="2">Belongs to the type I cytokine receptor family. Type 4 subfamily.</text>
</comment>
<evidence type="ECO:0000313" key="19">
    <source>
        <dbReference type="RefSeq" id="XP_041433906.1"/>
    </source>
</evidence>
<dbReference type="GO" id="GO:0002532">
    <property type="term" value="P:production of molecular mediator involved in inflammatory response"/>
    <property type="evidence" value="ECO:0007669"/>
    <property type="project" value="InterPro"/>
</dbReference>
<proteinExistence type="inferred from homology"/>
<evidence type="ECO:0000256" key="12">
    <source>
        <dbReference type="ARBA" id="ARBA00025115"/>
    </source>
</evidence>
<keyword evidence="9" id="KW-1015">Disulfide bond</keyword>
<dbReference type="PANTHER" id="PTHR23037:SF32">
    <property type="entry name" value="INTERLEUKIN-4 RECEPTOR SUBUNIT ALPHA"/>
    <property type="match status" value="1"/>
</dbReference>
<evidence type="ECO:0000256" key="8">
    <source>
        <dbReference type="ARBA" id="ARBA00023136"/>
    </source>
</evidence>
<keyword evidence="7 14" id="KW-1133">Transmembrane helix</keyword>
<keyword evidence="17" id="KW-1185">Reference proteome</keyword>
<dbReference type="InterPro" id="IPR003961">
    <property type="entry name" value="FN3_dom"/>
</dbReference>
<evidence type="ECO:0000313" key="17">
    <source>
        <dbReference type="Proteomes" id="UP000186698"/>
    </source>
</evidence>
<dbReference type="Bgee" id="108703132">
    <property type="expression patterns" value="Expressed in zone of skin and 18 other cell types or tissues"/>
</dbReference>
<dbReference type="Proteomes" id="UP000186698">
    <property type="component" value="Chromosome 9_10S"/>
</dbReference>
<dbReference type="RefSeq" id="XP_041433906.1">
    <property type="nucleotide sequence ID" value="XM_041577972.1"/>
</dbReference>
<feature type="region of interest" description="Disordered" evidence="13">
    <location>
        <begin position="911"/>
        <end position="930"/>
    </location>
</feature>
<feature type="compositionally biased region" description="Basic and acidic residues" evidence="13">
    <location>
        <begin position="918"/>
        <end position="929"/>
    </location>
</feature>
<evidence type="ECO:0000313" key="20">
    <source>
        <dbReference type="RefSeq" id="XP_041433907.1"/>
    </source>
</evidence>
<keyword evidence="8 14" id="KW-0472">Membrane</keyword>
<evidence type="ECO:0000313" key="18">
    <source>
        <dbReference type="RefSeq" id="XP_018094629.1"/>
    </source>
</evidence>
<dbReference type="RefSeq" id="XP_018094629.1">
    <property type="nucleotide sequence ID" value="XM_018239140.2"/>
</dbReference>
<dbReference type="GeneID" id="108703132"/>
<dbReference type="RefSeq" id="XP_041433907.1">
    <property type="nucleotide sequence ID" value="XM_041577973.1"/>
</dbReference>
<dbReference type="CDD" id="cd00063">
    <property type="entry name" value="FN3"/>
    <property type="match status" value="1"/>
</dbReference>
<dbReference type="PaxDb" id="8355-A0A1L8EQ99"/>
<evidence type="ECO:0000256" key="7">
    <source>
        <dbReference type="ARBA" id="ARBA00022989"/>
    </source>
</evidence>
<evidence type="ECO:0000256" key="11">
    <source>
        <dbReference type="ARBA" id="ARBA00023180"/>
    </source>
</evidence>
<dbReference type="KEGG" id="xla:108703132"/>
<dbReference type="PANTHER" id="PTHR23037">
    <property type="entry name" value="CYTOKINE RECEPTOR"/>
    <property type="match status" value="1"/>
</dbReference>
<keyword evidence="10" id="KW-0675">Receptor</keyword>
<reference evidence="18" key="1">
    <citation type="submission" date="2022-04" db="UniProtKB">
        <authorList>
            <consortium name="RefSeq"/>
        </authorList>
    </citation>
    <scope>IDENTIFICATION</scope>
    <source>
        <strain evidence="18 19">J_2021</strain>
        <tissue evidence="18 19">Erythrocytes</tissue>
    </source>
</reference>
<comment type="function">
    <text evidence="12">Receptor for both interleukin 4 and interleukin 13. Couples to the JAK1/2/3-STAT6 pathway. The IL4 response is involved in promoting Th2 differentiation. The IL4/IL13 responses are involved in regulating IgE production and, chemokine and mucus production at sites of allergic inflammation. In certain cell types, can signal through activation of insulin receptor substrates, IRS1/IRS2.</text>
</comment>
<sequence>MNGKEMKTERKILMAIPVHFLLIFALLLQESYGKEFHIRNLECFNDYDSELMCSWEVANSSSNCSADFQLKYETQSVQQNVCIPQNRQHGGAVVPNQCVCTMSGFYIVALTNFIINLESNGTSVQRGVFPALDTAIPKVPRSITVTSGNEDDINVTWDNGYSGSKDIFLSTYLMYNIQITCKQDPTLFESMNVTIRSCSINKRYFKSGCDYEVKVRSKFTFGENGVQSFPWSDWSSAIEWHNDYSPSFDYIPSIVIPVCCFLLFLLILLCYCIINICKKKWWQNIPDPAKSSLHLIRRHMSQETAVKSDENANIYPPSNKQENAKRICTNWFNKLFFKNHHKKHLSQDCTSKRYEHICRTEGTEYSVLVPEVSVVDTATVESHLPESRKNSVYETKDIIEDKDEKQPFFDPSIDQMFQDIIDDSPFKAHGLSTTRDTLKNSNNNILPVFAFFEDHPAPLEVIQESPDRSYPCDNSETDLPTKSDHCLFSGMDHCSADQQDSLCFVPQESLYQASETKLDNGYANNGCQANTYCDSGYSSFANAVSGSEMYSVSSEYSTDKDNELSNTSSCLSRSAFGSSNSSLHSDTTDRSVYYNRQSRFFLPDTSCDTSSMNVELTLTRISEDYNTSPKEERELSSSMNICAVSNYQTFADAIQQDGTSVNHPSETLDSSVLESAYKSFESLLNQNTPEAESDTESCLCALDMGVQKEEMTQITAQNTGTNEFDNMKNTGGQTKIDFAEAPAHEITFGFLNLLSTENCLDSGCKESTEDKQPFPPKDSSDQTQDNPIKAEDIKNDFSLIYKGDTNCHLPFAWTHGLSEQWKDLTNMYGPDFPQSSPVDKIDRIIRGSHSNHTDHGKSTVTETDIGIFPHQPAFSDHNNASDSQTMKFANMSYFVPLYNELKTKRNDTQDDLATLSDHTPEHPKNHENDGCSYMQISLPVGLDLYCREGSRVML</sequence>
<dbReference type="GO" id="GO:0004913">
    <property type="term" value="F:interleukin-4 receptor activity"/>
    <property type="evidence" value="ECO:0000318"/>
    <property type="project" value="GO_Central"/>
</dbReference>
<gene>
    <name evidence="18 19 20" type="primary">LOC108703132</name>
</gene>
<accession>A0A1L8EQ99</accession>
<evidence type="ECO:0000256" key="14">
    <source>
        <dbReference type="SAM" id="Phobius"/>
    </source>
</evidence>
<evidence type="ECO:0000256" key="13">
    <source>
        <dbReference type="SAM" id="MobiDB-lite"/>
    </source>
</evidence>
<evidence type="ECO:0000256" key="15">
    <source>
        <dbReference type="SAM" id="SignalP"/>
    </source>
</evidence>
<dbReference type="PROSITE" id="PS01355">
    <property type="entry name" value="HEMATOPO_REC_S_F1"/>
    <property type="match status" value="1"/>
</dbReference>
<evidence type="ECO:0000256" key="4">
    <source>
        <dbReference type="ARBA" id="ARBA00022553"/>
    </source>
</evidence>
<dbReference type="GO" id="GO:0035771">
    <property type="term" value="P:interleukin-4-mediated signaling pathway"/>
    <property type="evidence" value="ECO:0000318"/>
    <property type="project" value="GO_Central"/>
</dbReference>
<keyword evidence="4" id="KW-0597">Phosphoprotein</keyword>
<feature type="domain" description="Fibronectin type-III" evidence="16">
    <location>
        <begin position="139"/>
        <end position="243"/>
    </location>
</feature>
<keyword evidence="6 15" id="KW-0732">Signal</keyword>